<sequence length="514" mass="57750">MHLIIFCDGTWNTPEQTDGGISVPTNVVKMRNALEKTDKEGLEQRAYYHPGVGTKGGAIRRIIDGIVGDGLDKNIMSAYCWLAKNYQVGATIWLFGFSRGAFTVRSLGGMISHCGLLDLRSHPLSEKETWSAVQDVFNCYRAQKTVIASEERAFHYVTPGQSCSHTVPINFIGVWDTVGALGIPEDVAFLSLLNGSSRYKFHDTSLSPMVKTARHAISIDEKRQTFMPTLWTGVDPTRDVKQIWFPGVHADVGGGYVQHGLSDGALRWMIEQAEAEGLRFREASLAQIVPDSLDQQHDSAIGVFKDLKTRPRNVPFFSDENPSLHQSALDRHRNPPLTQRDYWQGQALKKEQSIGVEVFAHEFWNFTGFYLQAGVTYEFHATGEWLDGHINCGPKGTRDGKFHFGKIPQALSSLLGKFELLYSKMTGNYQADFWLTKREERIGWFVLTGMVANDYLPDATPKHKNDFLPHEVFQIGERQVFTPKASGYLYAFANDAWQAYGNNRGSVKLTVSRR</sequence>
<accession>A0A1X0WFI2</accession>
<dbReference type="PANTHER" id="PTHR33840:SF1">
    <property type="entry name" value="TLE1 PHOSPHOLIPASE DOMAIN-CONTAINING PROTEIN"/>
    <property type="match status" value="1"/>
</dbReference>
<dbReference type="Gene3D" id="2.60.120.430">
    <property type="entry name" value="Galactose-binding lectin"/>
    <property type="match status" value="1"/>
</dbReference>
<gene>
    <name evidence="2" type="ORF">BS640_10750</name>
</gene>
<evidence type="ECO:0000313" key="2">
    <source>
        <dbReference type="EMBL" id="ORJ25532.1"/>
    </source>
</evidence>
<name>A0A1X0WFI2_9GAMM</name>
<dbReference type="InterPro" id="IPR018712">
    <property type="entry name" value="Tle1-like_cat"/>
</dbReference>
<protein>
    <recommendedName>
        <fullName evidence="1">T6SS Phospholipase effector Tle1-like catalytic domain-containing protein</fullName>
    </recommendedName>
</protein>
<evidence type="ECO:0000259" key="1">
    <source>
        <dbReference type="Pfam" id="PF09994"/>
    </source>
</evidence>
<reference evidence="2 3" key="1">
    <citation type="journal article" date="2017" name="Int. J. Syst. Evol. Microbiol.">
        <title>Rouxiella badensis sp. nov. and Rouxiella silvae sp. nov. isolated from peat bog soil in Germany and emendation of the genus description.</title>
        <authorList>
            <person name="Le Fleche-Mateos A."/>
            <person name="Kugler J.H."/>
            <person name="Hansen S.H."/>
            <person name="Syldatk C."/>
            <person name="Hausmann R."/>
            <person name="Lomprez F."/>
            <person name="Vandenbogaert M."/>
            <person name="Manuguerra J.C."/>
            <person name="Grimont P.A."/>
        </authorList>
    </citation>
    <scope>NUCLEOTIDE SEQUENCE [LARGE SCALE GENOMIC DNA]</scope>
    <source>
        <strain evidence="2 3">DSM 100043</strain>
    </source>
</reference>
<dbReference type="RefSeq" id="WP_038328474.1">
    <property type="nucleotide sequence ID" value="NZ_DAMDNM010000001.1"/>
</dbReference>
<dbReference type="PANTHER" id="PTHR33840">
    <property type="match status" value="1"/>
</dbReference>
<feature type="domain" description="T6SS Phospholipase effector Tle1-like catalytic" evidence="1">
    <location>
        <begin position="2"/>
        <end position="272"/>
    </location>
</feature>
<keyword evidence="3" id="KW-1185">Reference proteome</keyword>
<evidence type="ECO:0000313" key="3">
    <source>
        <dbReference type="Proteomes" id="UP000192536"/>
    </source>
</evidence>
<comment type="caution">
    <text evidence="2">The sequence shown here is derived from an EMBL/GenBank/DDBJ whole genome shotgun (WGS) entry which is preliminary data.</text>
</comment>
<dbReference type="EMBL" id="MRWE01000015">
    <property type="protein sequence ID" value="ORJ25532.1"/>
    <property type="molecule type" value="Genomic_DNA"/>
</dbReference>
<dbReference type="AlphaFoldDB" id="A0A1X0WFI2"/>
<dbReference type="Pfam" id="PF09994">
    <property type="entry name" value="T6SS_Tle1-like_cat"/>
    <property type="match status" value="1"/>
</dbReference>
<proteinExistence type="predicted"/>
<organism evidence="2 3">
    <name type="scientific">Rouxiella badensis</name>
    <dbReference type="NCBI Taxonomy" id="1646377"/>
    <lineage>
        <taxon>Bacteria</taxon>
        <taxon>Pseudomonadati</taxon>
        <taxon>Pseudomonadota</taxon>
        <taxon>Gammaproteobacteria</taxon>
        <taxon>Enterobacterales</taxon>
        <taxon>Yersiniaceae</taxon>
        <taxon>Rouxiella</taxon>
    </lineage>
</organism>
<dbReference type="Proteomes" id="UP000192536">
    <property type="component" value="Unassembled WGS sequence"/>
</dbReference>